<keyword evidence="6" id="KW-1185">Reference proteome</keyword>
<dbReference type="InterPro" id="IPR041248">
    <property type="entry name" value="YDG"/>
</dbReference>
<organism evidence="5 6">
    <name type="scientific">Pedosphaera parvula (strain Ellin514)</name>
    <dbReference type="NCBI Taxonomy" id="320771"/>
    <lineage>
        <taxon>Bacteria</taxon>
        <taxon>Pseudomonadati</taxon>
        <taxon>Verrucomicrobiota</taxon>
        <taxon>Pedosphaerae</taxon>
        <taxon>Pedosphaerales</taxon>
        <taxon>Pedosphaeraceae</taxon>
        <taxon>Pedosphaera</taxon>
    </lineage>
</organism>
<evidence type="ECO:0000313" key="6">
    <source>
        <dbReference type="Proteomes" id="UP000003688"/>
    </source>
</evidence>
<sequence length="1284" mass="125128" precursor="true">MTPDLRQIIFIQKTNFEDFLTRKTSNNPNQNSPMKKLLLLCSCLCLLIFASNARAVVTYWDPIGTTGANPYLGDLSGSWEAASWSTSGTGQATPVAWVDNSAACFAVHSGTGTPLFTVTANANHNIAGFFDGPLTPNPCPVLVTGTGVFTLVAGLDAFDVTSNAGDPGSVTINNAMTGPGTVTPEGSGQIFLHGTNSYTGGVSFGYAGASFIGILNFSNSVALGTGNIGISNSPGGALVLEGSSAMTITNTVSGGIVSSLNIVANPAGLTFTAPWTLGGVPLSIGAGGSGNLVTISGPIDGYGGMKKFNASTLMLSGANTISGNTFLSNGVVRLGNPAALGSSLVTVINDVTSGTLDLNGIAGINTALVLNGTGFGGAGALINSNTSTTATLIGNGTVAAATVTAAANDITSPATITFSGGGGSGAVATPSLGVTASSFTINAGTQKYTAVPTVVISGGGGKFAYGTCVLAGTSPSVISTTITIVTPGYGYTSAPTITFTGGTLSGTGTAPTGTGNATHFALVGARITQRGSNYTSAPTLTLSSGSATAVAQLASVNLTSSSSVGGPGNITINDSITDSGTFSGLTKVGAGTVTLTAANTYTGPTEVNGGTLALTGSGSLLSSSITVDPGATFDVSGLGSLSQIGVTTINGDISGTVALGTASQPVALTFTPTAFTGDMANPALFVSASVLSLSNNVFFVNNAAGSPLGAGIYNLIQVGDGTTGTIIGSPNGVAFVGGAGLASGDVASVSVVGSTVVLTVTAATHATTTALSATSPLTYGQSTTFTATVAPVPTGGDVQFYVNGMPLGVPVPVSSINGTATSIGTSTSLAAGSPSITAQYSGSTNSAYSPSSASAVTQVVNPASLTVTANNQTVNYGTAIALTGSTQFTSSGLVNGETIGSVSMAVSGGGANSESIGTYSITPSAATGGSFNAANYNITYVGASTGLTVNPKPLTITASAQSKAYGTTLTLGTTQFTSSGLVLGQTIGGVTLSASGGTAATDPAGTYTLTPSVATGGTFIPANYTITYATGVLTVTKVAITVTATAETKTYGQVVTFGSGSTLFTVTGLVNGETIGTVTLACTGGTANAAVSGSPYTITPSVATGGTFTAANYTITYATTGKLTVSALPVALSGTRLFDGTATAAAAILSVTNKVGADVVTVGGGSATLASTNAGPEAITSFATLTLGGAAAANYTLTGASGTVLITSPSITISSEFVDSTGTNFVITWASSAGVVYHVIGTNNVAAPQASWPTVAGPITATGASTSVTNAMSTPMEFFQVVSP</sequence>
<dbReference type="Gene3D" id="2.60.40.10">
    <property type="entry name" value="Immunoglobulins"/>
    <property type="match status" value="1"/>
</dbReference>
<evidence type="ECO:0000259" key="2">
    <source>
        <dbReference type="Pfam" id="PF16640"/>
    </source>
</evidence>
<dbReference type="InterPro" id="IPR011050">
    <property type="entry name" value="Pectin_lyase_fold/virulence"/>
</dbReference>
<evidence type="ECO:0000313" key="5">
    <source>
        <dbReference type="EMBL" id="EEF62267.1"/>
    </source>
</evidence>
<proteinExistence type="predicted"/>
<dbReference type="EMBL" id="ABOX02000005">
    <property type="protein sequence ID" value="EEF62267.1"/>
    <property type="molecule type" value="Genomic_DNA"/>
</dbReference>
<dbReference type="Pfam" id="PF18676">
    <property type="entry name" value="MBG_2"/>
    <property type="match status" value="3"/>
</dbReference>
<feature type="domain" description="MBG" evidence="4">
    <location>
        <begin position="1040"/>
        <end position="1124"/>
    </location>
</feature>
<dbReference type="InterPro" id="IPR013783">
    <property type="entry name" value="Ig-like_fold"/>
</dbReference>
<dbReference type="STRING" id="320771.Cflav_PD4902"/>
<feature type="domain" description="YDG" evidence="3">
    <location>
        <begin position="1129"/>
        <end position="1200"/>
    </location>
</feature>
<comment type="caution">
    <text evidence="5">The sequence shown here is derived from an EMBL/GenBank/DDBJ whole genome shotgun (WGS) entry which is preliminary data.</text>
</comment>
<name>B9XCS1_PEDPL</name>
<dbReference type="Pfam" id="PF12951">
    <property type="entry name" value="PATR"/>
    <property type="match status" value="2"/>
</dbReference>
<dbReference type="InterPro" id="IPR041286">
    <property type="entry name" value="MBG_2"/>
</dbReference>
<keyword evidence="1" id="KW-0732">Signal</keyword>
<evidence type="ECO:0000256" key="1">
    <source>
        <dbReference type="ARBA" id="ARBA00022729"/>
    </source>
</evidence>
<dbReference type="Pfam" id="PF18657">
    <property type="entry name" value="YDG"/>
    <property type="match status" value="1"/>
</dbReference>
<gene>
    <name evidence="5" type="ORF">Cflav_PD4902</name>
</gene>
<feature type="domain" description="MBG" evidence="4">
    <location>
        <begin position="954"/>
        <end position="1034"/>
    </location>
</feature>
<feature type="domain" description="MBG" evidence="4">
    <location>
        <begin position="865"/>
        <end position="943"/>
    </location>
</feature>
<dbReference type="InterPro" id="IPR013425">
    <property type="entry name" value="Autotrns_rpt"/>
</dbReference>
<reference evidence="5 6" key="1">
    <citation type="journal article" date="2011" name="J. Bacteriol.">
        <title>Genome sequence of 'Pedosphaera parvula' Ellin514, an aerobic Verrucomicrobial isolate from pasture soil.</title>
        <authorList>
            <person name="Kant R."/>
            <person name="van Passel M.W."/>
            <person name="Sangwan P."/>
            <person name="Palva A."/>
            <person name="Lucas S."/>
            <person name="Copeland A."/>
            <person name="Lapidus A."/>
            <person name="Glavina Del Rio T."/>
            <person name="Dalin E."/>
            <person name="Tice H."/>
            <person name="Bruce D."/>
            <person name="Goodwin L."/>
            <person name="Pitluck S."/>
            <person name="Chertkov O."/>
            <person name="Larimer F.W."/>
            <person name="Land M.L."/>
            <person name="Hauser L."/>
            <person name="Brettin T.S."/>
            <person name="Detter J.C."/>
            <person name="Han S."/>
            <person name="de Vos W.M."/>
            <person name="Janssen P.H."/>
            <person name="Smidt H."/>
        </authorList>
    </citation>
    <scope>NUCLEOTIDE SEQUENCE [LARGE SCALE GENOMIC DNA]</scope>
    <source>
        <strain evidence="5 6">Ellin514</strain>
    </source>
</reference>
<dbReference type="NCBIfam" id="TIGR02601">
    <property type="entry name" value="autotrns_rpt"/>
    <property type="match status" value="1"/>
</dbReference>
<dbReference type="InterPro" id="IPR032109">
    <property type="entry name" value="Big_3_5"/>
</dbReference>
<dbReference type="Pfam" id="PF16640">
    <property type="entry name" value="Big_3_5"/>
    <property type="match status" value="1"/>
</dbReference>
<dbReference type="SUPFAM" id="SSF51126">
    <property type="entry name" value="Pectin lyase-like"/>
    <property type="match status" value="1"/>
</dbReference>
<protein>
    <submittedName>
        <fullName evidence="5">Autotransporter-associated beta strand repeat protein</fullName>
    </submittedName>
</protein>
<dbReference type="Proteomes" id="UP000003688">
    <property type="component" value="Unassembled WGS sequence"/>
</dbReference>
<evidence type="ECO:0000259" key="3">
    <source>
        <dbReference type="Pfam" id="PF18657"/>
    </source>
</evidence>
<evidence type="ECO:0000259" key="4">
    <source>
        <dbReference type="Pfam" id="PF18676"/>
    </source>
</evidence>
<feature type="domain" description="Bacterial Ig-like" evidence="2">
    <location>
        <begin position="772"/>
        <end position="861"/>
    </location>
</feature>
<accession>B9XCS1</accession>